<protein>
    <recommendedName>
        <fullName evidence="5">Bifunctional inhibitor/plant lipid transfer protein/seed storage helical domain-containing protein</fullName>
    </recommendedName>
</protein>
<keyword evidence="7" id="KW-1185">Reference proteome</keyword>
<evidence type="ECO:0000256" key="1">
    <source>
        <dbReference type="ARBA" id="ARBA00009707"/>
    </source>
</evidence>
<dbReference type="Gene3D" id="1.10.110.10">
    <property type="entry name" value="Plant lipid-transfer and hydrophobic proteins"/>
    <property type="match status" value="1"/>
</dbReference>
<dbReference type="SMART" id="SM00499">
    <property type="entry name" value="AAI"/>
    <property type="match status" value="1"/>
</dbReference>
<keyword evidence="2" id="KW-0813">Transport</keyword>
<evidence type="ECO:0000313" key="7">
    <source>
        <dbReference type="Proteomes" id="UP001497457"/>
    </source>
</evidence>
<dbReference type="PANTHER" id="PTHR33214">
    <property type="entry name" value="BIFUNCTIONAL INHIBITOR/LIPID-TRANSFER PROTEIN/SEED STORAGE 2S ALBUMIN SUPERFAMILY PROTEIN"/>
    <property type="match status" value="1"/>
</dbReference>
<dbReference type="SUPFAM" id="SSF47699">
    <property type="entry name" value="Bifunctional inhibitor/lipid-transfer protein/seed storage 2S albumin"/>
    <property type="match status" value="1"/>
</dbReference>
<evidence type="ECO:0000313" key="6">
    <source>
        <dbReference type="EMBL" id="CAL4942804.1"/>
    </source>
</evidence>
<feature type="chain" id="PRO_5044874416" description="Bifunctional inhibitor/plant lipid transfer protein/seed storage helical domain-containing protein" evidence="4">
    <location>
        <begin position="26"/>
        <end position="93"/>
    </location>
</feature>
<accession>A0ABC8YJ03</accession>
<dbReference type="Proteomes" id="UP001497457">
    <property type="component" value="Chromosome 16b"/>
</dbReference>
<dbReference type="InterPro" id="IPR016140">
    <property type="entry name" value="Bifunc_inhib/LTP/seed_store"/>
</dbReference>
<evidence type="ECO:0000259" key="5">
    <source>
        <dbReference type="SMART" id="SM00499"/>
    </source>
</evidence>
<dbReference type="AlphaFoldDB" id="A0ABC8YJ03"/>
<reference evidence="7" key="1">
    <citation type="submission" date="2024-06" db="EMBL/GenBank/DDBJ databases">
        <authorList>
            <person name="Ryan C."/>
        </authorList>
    </citation>
    <scope>NUCLEOTIDE SEQUENCE [LARGE SCALE GENOMIC DNA]</scope>
</reference>
<organism evidence="6 7">
    <name type="scientific">Urochloa decumbens</name>
    <dbReference type="NCBI Taxonomy" id="240449"/>
    <lineage>
        <taxon>Eukaryota</taxon>
        <taxon>Viridiplantae</taxon>
        <taxon>Streptophyta</taxon>
        <taxon>Embryophyta</taxon>
        <taxon>Tracheophyta</taxon>
        <taxon>Spermatophyta</taxon>
        <taxon>Magnoliopsida</taxon>
        <taxon>Liliopsida</taxon>
        <taxon>Poales</taxon>
        <taxon>Poaceae</taxon>
        <taxon>PACMAD clade</taxon>
        <taxon>Panicoideae</taxon>
        <taxon>Panicodae</taxon>
        <taxon>Paniceae</taxon>
        <taxon>Melinidinae</taxon>
        <taxon>Urochloa</taxon>
    </lineage>
</organism>
<dbReference type="EMBL" id="OZ075126">
    <property type="protein sequence ID" value="CAL4942804.1"/>
    <property type="molecule type" value="Genomic_DNA"/>
</dbReference>
<evidence type="ECO:0000256" key="2">
    <source>
        <dbReference type="ARBA" id="ARBA00022448"/>
    </source>
</evidence>
<feature type="domain" description="Bifunctional inhibitor/plant lipid transfer protein/seed storage helical" evidence="5">
    <location>
        <begin position="28"/>
        <end position="93"/>
    </location>
</feature>
<keyword evidence="4" id="KW-0732">Signal</keyword>
<dbReference type="PANTHER" id="PTHR33214:SF50">
    <property type="entry name" value="LIPID-TRANSFER PROTEIN 2G, PUTATIVE, EXPRESSED-RELATED"/>
    <property type="match status" value="1"/>
</dbReference>
<proteinExistence type="inferred from homology"/>
<feature type="signal peptide" evidence="4">
    <location>
        <begin position="1"/>
        <end position="25"/>
    </location>
</feature>
<dbReference type="InterPro" id="IPR036312">
    <property type="entry name" value="Bifun_inhib/LTP/seed_sf"/>
</dbReference>
<sequence>MAAKAVVAVALALALVAAAMGGASAQQCNAGELAVCAPAIIGGAAPTAGCCSNLRSQEGCFCQYARNPAYSRYINSPNARSTLKSCGIAIPSC</sequence>
<comment type="similarity">
    <text evidence="1">Belongs to the plant LTP family. B11E subfamily.</text>
</comment>
<evidence type="ECO:0000256" key="4">
    <source>
        <dbReference type="SAM" id="SignalP"/>
    </source>
</evidence>
<dbReference type="Pfam" id="PF00234">
    <property type="entry name" value="Tryp_alpha_amyl"/>
    <property type="match status" value="1"/>
</dbReference>
<dbReference type="GO" id="GO:0008289">
    <property type="term" value="F:lipid binding"/>
    <property type="evidence" value="ECO:0007669"/>
    <property type="project" value="UniProtKB-KW"/>
</dbReference>
<name>A0ABC8YJ03_9POAL</name>
<dbReference type="InterPro" id="IPR033872">
    <property type="entry name" value="nsLTP2"/>
</dbReference>
<keyword evidence="3" id="KW-0446">Lipid-binding</keyword>
<gene>
    <name evidence="6" type="ORF">URODEC1_LOCUS33782</name>
</gene>
<reference evidence="6 7" key="2">
    <citation type="submission" date="2024-10" db="EMBL/GenBank/DDBJ databases">
        <authorList>
            <person name="Ryan C."/>
        </authorList>
    </citation>
    <scope>NUCLEOTIDE SEQUENCE [LARGE SCALE GENOMIC DNA]</scope>
</reference>
<dbReference type="CDD" id="cd01959">
    <property type="entry name" value="nsLTP2"/>
    <property type="match status" value="1"/>
</dbReference>
<evidence type="ECO:0000256" key="3">
    <source>
        <dbReference type="ARBA" id="ARBA00023121"/>
    </source>
</evidence>